<protein>
    <submittedName>
        <fullName evidence="1">Uncharacterized protein</fullName>
    </submittedName>
</protein>
<accession>A0A0C1UMW7</accession>
<dbReference type="EMBL" id="JTHE02000003">
    <property type="protein sequence ID" value="NEV66506.1"/>
    <property type="molecule type" value="Genomic_DNA"/>
</dbReference>
<sequence>MADTLSSLANDKKKSGKWPMVHISDRGYVDQSKHSANLRAEIYVYTLATSSIPYQTLARTQQPIYREGAIATPLVAFSVYDMHWGGPEVRRHSAQKTVANIEPSIENIYAGYQIKFSAN</sequence>
<reference evidence="1" key="2">
    <citation type="journal article" date="2015" name="Genome Announc.">
        <title>Draft Genome Sequence of Filamentous Marine Cyanobacterium Lyngbya confervoides Strain BDU141951.</title>
        <authorList>
            <person name="Chandrababunaidu M.M."/>
            <person name="Sen D."/>
            <person name="Tripathy S."/>
        </authorList>
    </citation>
    <scope>NUCLEOTIDE SEQUENCE</scope>
    <source>
        <strain evidence="1">BDU141951</strain>
    </source>
</reference>
<dbReference type="AlphaFoldDB" id="A0A0C1UMW7"/>
<proteinExistence type="predicted"/>
<comment type="caution">
    <text evidence="1">The sequence shown here is derived from an EMBL/GenBank/DDBJ whole genome shotgun (WGS) entry which is preliminary data.</text>
</comment>
<reference evidence="1" key="3">
    <citation type="submission" date="2020-02" db="EMBL/GenBank/DDBJ databases">
        <authorList>
            <person name="Sarangi A.N."/>
            <person name="Ghosh S."/>
            <person name="Mukherjee M."/>
            <person name="Tripathy S."/>
        </authorList>
    </citation>
    <scope>NUCLEOTIDE SEQUENCE</scope>
    <source>
        <strain evidence="1">BDU141951</strain>
    </source>
</reference>
<gene>
    <name evidence="1" type="ORF">QQ91_005205</name>
</gene>
<reference evidence="1" key="1">
    <citation type="submission" date="2014-11" db="EMBL/GenBank/DDBJ databases">
        <authorList>
            <person name="Malar M.C."/>
            <person name="Sen D."/>
            <person name="Tripathy S."/>
        </authorList>
    </citation>
    <scope>NUCLEOTIDE SEQUENCE</scope>
    <source>
        <strain evidence="1">BDU141951</strain>
    </source>
</reference>
<evidence type="ECO:0000313" key="1">
    <source>
        <dbReference type="EMBL" id="NEV66506.1"/>
    </source>
</evidence>
<organism evidence="1">
    <name type="scientific">Lyngbya confervoides BDU141951</name>
    <dbReference type="NCBI Taxonomy" id="1574623"/>
    <lineage>
        <taxon>Bacteria</taxon>
        <taxon>Bacillati</taxon>
        <taxon>Cyanobacteriota</taxon>
        <taxon>Cyanophyceae</taxon>
        <taxon>Oscillatoriophycideae</taxon>
        <taxon>Oscillatoriales</taxon>
        <taxon>Microcoleaceae</taxon>
        <taxon>Lyngbya</taxon>
    </lineage>
</organism>
<name>A0A0C1UMW7_9CYAN</name>